<feature type="transmembrane region" description="Helical" evidence="5">
    <location>
        <begin position="113"/>
        <end position="134"/>
    </location>
</feature>
<dbReference type="Proteomes" id="UP001500469">
    <property type="component" value="Unassembled WGS sequence"/>
</dbReference>
<comment type="caution">
    <text evidence="7">The sequence shown here is derived from an EMBL/GenBank/DDBJ whole genome shotgun (WGS) entry which is preliminary data.</text>
</comment>
<evidence type="ECO:0000256" key="2">
    <source>
        <dbReference type="ARBA" id="ARBA00022692"/>
    </source>
</evidence>
<comment type="subcellular location">
    <subcellularLocation>
        <location evidence="1">Endomembrane system</location>
        <topology evidence="1">Multi-pass membrane protein</topology>
    </subcellularLocation>
</comment>
<dbReference type="Pfam" id="PF02656">
    <property type="entry name" value="DUF202"/>
    <property type="match status" value="1"/>
</dbReference>
<evidence type="ECO:0000313" key="8">
    <source>
        <dbReference type="Proteomes" id="UP001500469"/>
    </source>
</evidence>
<sequence>MSGLIEEQDLEKSRKKNAKKLIQLERTRTAFERLQLAWVRTALTFIGIGIGIYEFFYRRVESGKSPLFESFTGRELALVFYFISQVILILSLWQHRLSMAKLKESYPESRYSVAALLSLTLLVFSFFLTCLLLLRALNP</sequence>
<evidence type="ECO:0000313" key="7">
    <source>
        <dbReference type="EMBL" id="GAA0877282.1"/>
    </source>
</evidence>
<dbReference type="RefSeq" id="WP_343847984.1">
    <property type="nucleotide sequence ID" value="NZ_BAAAFI010000002.1"/>
</dbReference>
<evidence type="ECO:0000256" key="4">
    <source>
        <dbReference type="ARBA" id="ARBA00023136"/>
    </source>
</evidence>
<organism evidence="7 8">
    <name type="scientific">Algoriphagus jejuensis</name>
    <dbReference type="NCBI Taxonomy" id="419934"/>
    <lineage>
        <taxon>Bacteria</taxon>
        <taxon>Pseudomonadati</taxon>
        <taxon>Bacteroidota</taxon>
        <taxon>Cytophagia</taxon>
        <taxon>Cytophagales</taxon>
        <taxon>Cyclobacteriaceae</taxon>
        <taxon>Algoriphagus</taxon>
    </lineage>
</organism>
<accession>A0ABP3Y8K0</accession>
<evidence type="ECO:0000256" key="1">
    <source>
        <dbReference type="ARBA" id="ARBA00004127"/>
    </source>
</evidence>
<keyword evidence="4 5" id="KW-0472">Membrane</keyword>
<gene>
    <name evidence="7" type="ORF">GCM10009119_02500</name>
</gene>
<proteinExistence type="predicted"/>
<evidence type="ECO:0000259" key="6">
    <source>
        <dbReference type="Pfam" id="PF02656"/>
    </source>
</evidence>
<reference evidence="8" key="1">
    <citation type="journal article" date="2019" name="Int. J. Syst. Evol. Microbiol.">
        <title>The Global Catalogue of Microorganisms (GCM) 10K type strain sequencing project: providing services to taxonomists for standard genome sequencing and annotation.</title>
        <authorList>
            <consortium name="The Broad Institute Genomics Platform"/>
            <consortium name="The Broad Institute Genome Sequencing Center for Infectious Disease"/>
            <person name="Wu L."/>
            <person name="Ma J."/>
        </authorList>
    </citation>
    <scope>NUCLEOTIDE SEQUENCE [LARGE SCALE GENOMIC DNA]</scope>
    <source>
        <strain evidence="8">JCM 16112</strain>
    </source>
</reference>
<feature type="transmembrane region" description="Helical" evidence="5">
    <location>
        <begin position="37"/>
        <end position="56"/>
    </location>
</feature>
<evidence type="ECO:0000256" key="3">
    <source>
        <dbReference type="ARBA" id="ARBA00022989"/>
    </source>
</evidence>
<name>A0ABP3Y8K0_9BACT</name>
<dbReference type="EMBL" id="BAAAFI010000002">
    <property type="protein sequence ID" value="GAA0877282.1"/>
    <property type="molecule type" value="Genomic_DNA"/>
</dbReference>
<keyword evidence="3 5" id="KW-1133">Transmembrane helix</keyword>
<feature type="domain" description="DUF202" evidence="6">
    <location>
        <begin position="26"/>
        <end position="97"/>
    </location>
</feature>
<keyword evidence="2 5" id="KW-0812">Transmembrane</keyword>
<feature type="transmembrane region" description="Helical" evidence="5">
    <location>
        <begin position="76"/>
        <end position="93"/>
    </location>
</feature>
<keyword evidence="8" id="KW-1185">Reference proteome</keyword>
<evidence type="ECO:0000256" key="5">
    <source>
        <dbReference type="SAM" id="Phobius"/>
    </source>
</evidence>
<protein>
    <recommendedName>
        <fullName evidence="6">DUF202 domain-containing protein</fullName>
    </recommendedName>
</protein>
<dbReference type="InterPro" id="IPR003807">
    <property type="entry name" value="DUF202"/>
</dbReference>